<dbReference type="GO" id="GO:0019228">
    <property type="term" value="P:neuronal action potential"/>
    <property type="evidence" value="ECO:0007669"/>
    <property type="project" value="TreeGrafter"/>
</dbReference>
<evidence type="ECO:0000313" key="15">
    <source>
        <dbReference type="EMBL" id="KAK2186825.1"/>
    </source>
</evidence>
<feature type="compositionally biased region" description="Acidic residues" evidence="11">
    <location>
        <begin position="508"/>
        <end position="524"/>
    </location>
</feature>
<evidence type="ECO:0000256" key="4">
    <source>
        <dbReference type="ARBA" id="ARBA00022692"/>
    </source>
</evidence>
<evidence type="ECO:0000256" key="7">
    <source>
        <dbReference type="ARBA" id="ARBA00023136"/>
    </source>
</evidence>
<comment type="caution">
    <text evidence="15">The sequence shown here is derived from an EMBL/GenBank/DDBJ whole genome shotgun (WGS) entry which is preliminary data.</text>
</comment>
<dbReference type="InterPro" id="IPR027359">
    <property type="entry name" value="Volt_channel_dom_sf"/>
</dbReference>
<feature type="transmembrane region" description="Helical" evidence="10">
    <location>
        <begin position="989"/>
        <end position="1006"/>
    </location>
</feature>
<keyword evidence="7 10" id="KW-0472">Membrane</keyword>
<feature type="compositionally biased region" description="Low complexity" evidence="11">
    <location>
        <begin position="558"/>
        <end position="579"/>
    </location>
</feature>
<feature type="transmembrane region" description="Helical" evidence="10">
    <location>
        <begin position="189"/>
        <end position="210"/>
    </location>
</feature>
<evidence type="ECO:0000256" key="5">
    <source>
        <dbReference type="ARBA" id="ARBA00022737"/>
    </source>
</evidence>
<evidence type="ECO:0000259" key="12">
    <source>
        <dbReference type="Pfam" id="PF00520"/>
    </source>
</evidence>
<keyword evidence="3" id="KW-1003">Cell membrane</keyword>
<keyword evidence="10" id="KW-0915">Sodium</keyword>
<accession>A0AAD9P2N3</accession>
<dbReference type="PRINTS" id="PR00170">
    <property type="entry name" value="NACHANNEL"/>
</dbReference>
<comment type="subcellular location">
    <subcellularLocation>
        <location evidence="1 10">Cell membrane</location>
        <topology evidence="1 10">Multi-pass membrane protein</topology>
    </subcellularLocation>
</comment>
<dbReference type="PANTHER" id="PTHR10037:SF288">
    <property type="entry name" value="SODIUM CHANNEL PROTEIN PARA"/>
    <property type="match status" value="1"/>
</dbReference>
<evidence type="ECO:0000256" key="11">
    <source>
        <dbReference type="SAM" id="MobiDB-lite"/>
    </source>
</evidence>
<keyword evidence="10" id="KW-0851">Voltage-gated channel</keyword>
<evidence type="ECO:0000256" key="3">
    <source>
        <dbReference type="ARBA" id="ARBA00022475"/>
    </source>
</evidence>
<feature type="domain" description="Ion transport" evidence="12">
    <location>
        <begin position="665"/>
        <end position="938"/>
    </location>
</feature>
<dbReference type="InterPro" id="IPR010526">
    <property type="entry name" value="Na_trans_assoc_dom"/>
</dbReference>
<dbReference type="InterPro" id="IPR001696">
    <property type="entry name" value="Na_channel_asu"/>
</dbReference>
<evidence type="ECO:0000256" key="2">
    <source>
        <dbReference type="ARBA" id="ARBA00022448"/>
    </source>
</evidence>
<evidence type="ECO:0000256" key="1">
    <source>
        <dbReference type="ARBA" id="ARBA00004651"/>
    </source>
</evidence>
<dbReference type="InterPro" id="IPR043203">
    <property type="entry name" value="VGCC_Ca_Na"/>
</dbReference>
<feature type="region of interest" description="Disordered" evidence="11">
    <location>
        <begin position="1"/>
        <end position="23"/>
    </location>
</feature>
<feature type="transmembrane region" description="Helical" evidence="10">
    <location>
        <begin position="231"/>
        <end position="251"/>
    </location>
</feature>
<dbReference type="Pfam" id="PF06512">
    <property type="entry name" value="Na_trans_assoc"/>
    <property type="match status" value="1"/>
</dbReference>
<comment type="function">
    <text evidence="10">Mediates the voltage-dependent sodium ion permeability of excitable membranes. Assuming opened or closed conformations in response to the voltage difference across the membrane, the protein forms a sodium-selective channel through which Na(+) ions may pass in accordance with their electrochemical gradient.</text>
</comment>
<keyword evidence="10" id="KW-0407">Ion channel</keyword>
<dbReference type="Gene3D" id="1.20.120.350">
    <property type="entry name" value="Voltage-gated potassium channels. Chain C"/>
    <property type="match status" value="3"/>
</dbReference>
<feature type="transmembrane region" description="Helical" evidence="10">
    <location>
        <begin position="1115"/>
        <end position="1139"/>
    </location>
</feature>
<protein>
    <recommendedName>
        <fullName evidence="10">Sodium channel protein</fullName>
    </recommendedName>
</protein>
<dbReference type="InterPro" id="IPR005821">
    <property type="entry name" value="Ion_trans_dom"/>
</dbReference>
<reference evidence="15" key="1">
    <citation type="journal article" date="2023" name="Mol. Biol. Evol.">
        <title>Third-Generation Sequencing Reveals the Adaptive Role of the Epigenome in Three Deep-Sea Polychaetes.</title>
        <authorList>
            <person name="Perez M."/>
            <person name="Aroh O."/>
            <person name="Sun Y."/>
            <person name="Lan Y."/>
            <person name="Juniper S.K."/>
            <person name="Young C.R."/>
            <person name="Angers B."/>
            <person name="Qian P.Y."/>
        </authorList>
    </citation>
    <scope>NUCLEOTIDE SEQUENCE</scope>
    <source>
        <strain evidence="15">R07B-5</strain>
    </source>
</reference>
<keyword evidence="4 10" id="KW-0812">Transmembrane</keyword>
<dbReference type="CDD" id="cd13433">
    <property type="entry name" value="Na_channel_gate"/>
    <property type="match status" value="1"/>
</dbReference>
<evidence type="ECO:0000256" key="6">
    <source>
        <dbReference type="ARBA" id="ARBA00022989"/>
    </source>
</evidence>
<feature type="transmembrane region" description="Helical" evidence="10">
    <location>
        <begin position="263"/>
        <end position="284"/>
    </location>
</feature>
<dbReference type="Pfam" id="PF00520">
    <property type="entry name" value="Ion_trans"/>
    <property type="match status" value="3"/>
</dbReference>
<feature type="transmembrane region" description="Helical" evidence="10">
    <location>
        <begin position="304"/>
        <end position="333"/>
    </location>
</feature>
<comment type="caution">
    <text evidence="10">Lacks conserved residue(s) required for the propagation of feature annotation.</text>
</comment>
<evidence type="ECO:0000256" key="10">
    <source>
        <dbReference type="RuleBase" id="RU361132"/>
    </source>
</evidence>
<dbReference type="SUPFAM" id="SSF81324">
    <property type="entry name" value="Voltage-gated potassium channels"/>
    <property type="match status" value="3"/>
</dbReference>
<feature type="transmembrane region" description="Helical" evidence="10">
    <location>
        <begin position="787"/>
        <end position="809"/>
    </location>
</feature>
<dbReference type="FunFam" id="1.20.120.350:FF:000026">
    <property type="entry name" value="Sodium channel protein"/>
    <property type="match status" value="1"/>
</dbReference>
<feature type="domain" description="Ion transport" evidence="12">
    <location>
        <begin position="988"/>
        <end position="1229"/>
    </location>
</feature>
<dbReference type="InterPro" id="IPR044564">
    <property type="entry name" value="Na_chnl_inactivation_gate"/>
</dbReference>
<feature type="transmembrane region" description="Helical" evidence="10">
    <location>
        <begin position="666"/>
        <end position="685"/>
    </location>
</feature>
<keyword evidence="10" id="KW-0739">Sodium transport</keyword>
<proteinExistence type="inferred from homology"/>
<dbReference type="GO" id="GO:0001518">
    <property type="term" value="C:voltage-gated sodium channel complex"/>
    <property type="evidence" value="ECO:0007669"/>
    <property type="project" value="UniProtKB-UniRule"/>
</dbReference>
<evidence type="ECO:0000313" key="16">
    <source>
        <dbReference type="Proteomes" id="UP001209878"/>
    </source>
</evidence>
<dbReference type="PANTHER" id="PTHR10037">
    <property type="entry name" value="VOLTAGE-GATED CATION CHANNEL CALCIUM AND SODIUM"/>
    <property type="match status" value="1"/>
</dbReference>
<keyword evidence="10" id="KW-0894">Sodium channel</keyword>
<dbReference type="Pfam" id="PF24609">
    <property type="entry name" value="IQ_SCN5A_C"/>
    <property type="match status" value="1"/>
</dbReference>
<dbReference type="Gene3D" id="1.10.238.10">
    <property type="entry name" value="EF-hand"/>
    <property type="match status" value="1"/>
</dbReference>
<feature type="domain" description="Sodium ion transport-associated" evidence="13">
    <location>
        <begin position="430"/>
        <end position="658"/>
    </location>
</feature>
<comment type="similarity">
    <text evidence="10">Belongs to the sodium channel (TC 1.A.1.10) family.</text>
</comment>
<name>A0AAD9P2N3_RIDPI</name>
<evidence type="ECO:0000256" key="9">
    <source>
        <dbReference type="ARBA" id="ARBA00023180"/>
    </source>
</evidence>
<dbReference type="Gene3D" id="1.10.287.70">
    <property type="match status" value="3"/>
</dbReference>
<feature type="transmembrane region" description="Helical" evidence="10">
    <location>
        <begin position="904"/>
        <end position="928"/>
    </location>
</feature>
<keyword evidence="16" id="KW-1185">Reference proteome</keyword>
<feature type="region of interest" description="Disordered" evidence="11">
    <location>
        <begin position="498"/>
        <end position="592"/>
    </location>
</feature>
<evidence type="ECO:0000256" key="8">
    <source>
        <dbReference type="ARBA" id="ARBA00023157"/>
    </source>
</evidence>
<keyword evidence="5" id="KW-0677">Repeat</keyword>
<dbReference type="GO" id="GO:0086010">
    <property type="term" value="P:membrane depolarization during action potential"/>
    <property type="evidence" value="ECO:0007669"/>
    <property type="project" value="TreeGrafter"/>
</dbReference>
<feature type="transmembrane region" description="Helical" evidence="10">
    <location>
        <begin position="1200"/>
        <end position="1220"/>
    </location>
</feature>
<dbReference type="Proteomes" id="UP001209878">
    <property type="component" value="Unassembled WGS sequence"/>
</dbReference>
<keyword evidence="10" id="KW-0406">Ion transport</keyword>
<sequence length="1420" mass="161164">MQLAEYSKFPREKASYTSRISHTSHHDPAAAWESFASRHSPHAYNPYADHYNYNTRPDYTREPTHFHWNALARHKVSPPLLPEVVVDKTKSDENASTSSGSECEATKAKLFPDNPFICNSRTPSQTVVELKDVMVLKDLIKDASKTKSSLMGGEPAMSRKEYIKKKTIELLCGWECSPCWHKFAHYIELFIMDAFVDMFITLCIVINTIFMAMDHHGMDDTMTSLLKNGNYVFTTIFAAEAGLKIIAMSPVNYLKDNWNCFDIVIVILSLVELGLSGVKGLSILRSFRLLRVFKLAKSWPTLNLLIGIIGRTMGALGNLCFVLVIIIFIFAVMGMQLFGKNYNIEKFHENGVPRWNFKDFLHSFMIVFRVLCGEWIESMWDCMHCTGAVCVPFFLLTMVIGNLVVLNLFLALLLSSFGAESLQNSQDDSGEPNKLQEAVDRINRFTIFVKSHILYFVKVKIRRKRIGDDFIPYVTKTEVSSKDLPLIDGVVALGNGRICDHESTPNTYEDDDDEDEEEEVEEYDEGKNGKQKKEPTDDDNMEKFDESCTRPASVTSGSTTKMNKSRSRSSTSLSSSRHSGGSKGRTVSRSDLSDSKLDLDSFDKPVNTKEGLEINEVNVIFVKYPDNCFPVCCHHMCPFCDTTDRFAICRVFWKFRCYMYKLVEHTYFETFIITMIITSSLALAVEDVYLPNRPTLGLILKIMDKIFTVIFVVELVIKMSAYGFKKYFTDAWCWLDFVIVVISLISLAAESIDMGDIGAFKALRTLRALRPLRAVSRWEGMKVVVNALIQAIPAILNVLVVCLVFWLIFSIMGVNLFGGRYFKCVDENKDLVNASIVNNKSDCEALAHLNYTWINSNINFDNVLAGYLALFQVATFKGWIDIMYDAIDSREVDQQPKMDERVYMYMYFVFFIVFGAFFTLNLFIGVIIDNFNMQKKKAGGSLEMFMTEDQKKYYNAMKKLGSKQPQKPIPKPRFKCQLFFFQLTTNQKFDIAIMTVIMLNMIAMGLEHYEQSEEFKSGLSFVNTVFIVIFTLECIMKIIGLRWFYFKQPWNVFDFVVVVFSIFGLGMSDIIENYFVSPTLLRVVRVFRVGRVLRLVKSAKGIRTLLFSLAVSLPALINIGLLLFLVMFIFAIFGMSFFMNVKHQYGIDDMFNFETFGRSMILLFQVSTSAGWDGVLAGITNTQDCTSKNCGSAGAGVAYLVSYLVISFLVIINMYIAVILENFSQATEDVQQGLTQDDFDMYYELWEKYDEQATQYIPLERLCEFVGELEEPLQIEEPNYYKLVSLNIPICEGDVMHCVDILDALTKNFLGTTSDTGDIGDVGVVKKRPNYFPASTTLQRQREIFCAKVIQRAWRKHRQGMGLTDPLIVTDQTVIKVEDVDEPRDGGIGGATDAAGGATVTNMADDARTVELYPDSGVVA</sequence>
<keyword evidence="9" id="KW-0325">Glycoprotein</keyword>
<keyword evidence="2 10" id="KW-0813">Transport</keyword>
<feature type="transmembrane region" description="Helical" evidence="10">
    <location>
        <begin position="393"/>
        <end position="414"/>
    </location>
</feature>
<keyword evidence="8" id="KW-1015">Disulfide bond</keyword>
<dbReference type="FunFam" id="1.20.120.350:FF:000019">
    <property type="entry name" value="Sodium channel protein"/>
    <property type="match status" value="1"/>
</dbReference>
<gene>
    <name evidence="15" type="ORF">NP493_188g08071</name>
</gene>
<organism evidence="15 16">
    <name type="scientific">Ridgeia piscesae</name>
    <name type="common">Tubeworm</name>
    <dbReference type="NCBI Taxonomy" id="27915"/>
    <lineage>
        <taxon>Eukaryota</taxon>
        <taxon>Metazoa</taxon>
        <taxon>Spiralia</taxon>
        <taxon>Lophotrochozoa</taxon>
        <taxon>Annelida</taxon>
        <taxon>Polychaeta</taxon>
        <taxon>Sedentaria</taxon>
        <taxon>Canalipalpata</taxon>
        <taxon>Sabellida</taxon>
        <taxon>Siboglinidae</taxon>
        <taxon>Ridgeia</taxon>
    </lineage>
</organism>
<feature type="transmembrane region" description="Helical" evidence="10">
    <location>
        <begin position="1052"/>
        <end position="1071"/>
    </location>
</feature>
<feature type="transmembrane region" description="Helical" evidence="10">
    <location>
        <begin position="731"/>
        <end position="749"/>
    </location>
</feature>
<dbReference type="FunFam" id="1.20.120.350:FF:000023">
    <property type="entry name" value="Sodium channel protein"/>
    <property type="match status" value="1"/>
</dbReference>
<dbReference type="EMBL" id="JAODUO010000188">
    <property type="protein sequence ID" value="KAK2186825.1"/>
    <property type="molecule type" value="Genomic_DNA"/>
</dbReference>
<dbReference type="GO" id="GO:0005248">
    <property type="term" value="F:voltage-gated sodium channel activity"/>
    <property type="evidence" value="ECO:0007669"/>
    <property type="project" value="InterPro"/>
</dbReference>
<dbReference type="FunFam" id="1.10.287.70:FF:000046">
    <property type="entry name" value="Sodium channel protein"/>
    <property type="match status" value="1"/>
</dbReference>
<feature type="transmembrane region" description="Helical" evidence="10">
    <location>
        <begin position="705"/>
        <end position="724"/>
    </location>
</feature>
<dbReference type="FunFam" id="1.10.287.70:FF:000047">
    <property type="entry name" value="Sodium channel protein"/>
    <property type="match status" value="1"/>
</dbReference>
<feature type="domain" description="SCN5A-like C-terminal IQ motif" evidence="14">
    <location>
        <begin position="1336"/>
        <end position="1361"/>
    </location>
</feature>
<dbReference type="InterPro" id="IPR058542">
    <property type="entry name" value="IQ_SCN5A_C"/>
</dbReference>
<evidence type="ECO:0000259" key="14">
    <source>
        <dbReference type="Pfam" id="PF24609"/>
    </source>
</evidence>
<feature type="compositionally biased region" description="Basic and acidic residues" evidence="11">
    <location>
        <begin position="525"/>
        <end position="548"/>
    </location>
</feature>
<feature type="transmembrane region" description="Helical" evidence="10">
    <location>
        <begin position="1160"/>
        <end position="1180"/>
    </location>
</feature>
<feature type="domain" description="Ion transport" evidence="12">
    <location>
        <begin position="195"/>
        <end position="420"/>
    </location>
</feature>
<keyword evidence="6 10" id="KW-1133">Transmembrane helix</keyword>
<evidence type="ECO:0000259" key="13">
    <source>
        <dbReference type="Pfam" id="PF06512"/>
    </source>
</evidence>
<feature type="transmembrane region" description="Helical" evidence="10">
    <location>
        <begin position="1018"/>
        <end position="1040"/>
    </location>
</feature>